<accession>A0AB34G4B2</accession>
<reference evidence="3" key="1">
    <citation type="submission" date="2023-01" db="EMBL/GenBank/DDBJ databases">
        <title>The growth and conidiation of Purpureocillium lavendulum are regulated by nitrogen source and histone H3K14 acetylation.</title>
        <authorList>
            <person name="Tang P."/>
            <person name="Han J."/>
            <person name="Zhang C."/>
            <person name="Tang P."/>
            <person name="Qi F."/>
            <person name="Zhang K."/>
            <person name="Liang L."/>
        </authorList>
    </citation>
    <scope>NUCLEOTIDE SEQUENCE</scope>
    <source>
        <strain evidence="3">YMF1.00683</strain>
    </source>
</reference>
<dbReference type="GO" id="GO:0000932">
    <property type="term" value="C:P-body"/>
    <property type="evidence" value="ECO:0007669"/>
    <property type="project" value="TreeGrafter"/>
</dbReference>
<dbReference type="InterPro" id="IPR050180">
    <property type="entry name" value="RNR_Ribonuclease"/>
</dbReference>
<sequence>MPPDVFIYGTIANSLNRTQTTGSSDLDQLRSGDATSANGAGGQHGREDAELAVAVDSRAPGDLVELRQSGSRMPVFAVYLGFFGDRNHFYAVNGKWITSMGFTSLFTVSNFASSSELDQVLAKIPKGATPEDFDELRRTERGPSREDGIVLIDRMNDFRRRSEAIYQANLAKMDGARTLLSNARNTKYLSLFEIADILLPPTLKGEHGFHPPALYAVHTALYRNEAGFVPLSPSPDCHRRDHLFEVSPQNFTNVISKIALMVREFTDASSKRLRPLRPAELDETTLGKFILQAREAVFQSRKHREWTPHGILKTSSGVVLQKPEWTQPSKDVISFLEWWASYDLFDAGSRFHSYGALILRALDLYHDASLDQGTAWTFLQEIGVIAPWEILSRYRVRFPNVTIERGGGLVREAPKQLEQSMRPDIAAGARKLRSGATIFCIDAPSTMLIDDGVSLERTDKADEFWMHIHAADPASAVTPNSELCKYMELIPENIYLPGHFQAMLPSELGDDNSKDYKSESLTTRFSLRSGSPALTFSAKVNAAGDVLDYRVEPSILENVKYLDPEDVSSFCNEPPPPPSTGYRLSVGTPPARQPERPERPMVAARDLDHGDQNDLLTLYRLAEAIRQQRLSKGAWPYFFPRPSVSVVFNEVVDEDNSAASMTKLPADPYIEVGQEPSNGCSVVANSMVLAGEIAARWCSSRGIPVPYRRDIKTAHNFDAAFEYATKEIYPLIWQGNEPTPGQRQELSRLTGGIEISSQPGPYFLLGLDMYAKATSPLRRFSDLLVHWQIHAALAHERQMQRAVDPRVDDMDKILPFTAAGLSNTLPLLQMREKMARAVSRGTLDWILIALVRSWRFEGTAPGTLRFTVGSRWRQGLLGRLDLFDLNAVLDIAGLEGVRLIKDVQVGDEFEVELADVNVHSRQILVKATRYLGGGGNTRRSNHSHRIGQWSVKPQPRPTLTTGLGA</sequence>
<organism evidence="3 4">
    <name type="scientific">Purpureocillium lavendulum</name>
    <dbReference type="NCBI Taxonomy" id="1247861"/>
    <lineage>
        <taxon>Eukaryota</taxon>
        <taxon>Fungi</taxon>
        <taxon>Dikarya</taxon>
        <taxon>Ascomycota</taxon>
        <taxon>Pezizomycotina</taxon>
        <taxon>Sordariomycetes</taxon>
        <taxon>Hypocreomycetidae</taxon>
        <taxon>Hypocreales</taxon>
        <taxon>Ophiocordycipitaceae</taxon>
        <taxon>Purpureocillium</taxon>
    </lineage>
</organism>
<evidence type="ECO:0000256" key="1">
    <source>
        <dbReference type="SAM" id="MobiDB-lite"/>
    </source>
</evidence>
<dbReference type="GO" id="GO:0003723">
    <property type="term" value="F:RNA binding"/>
    <property type="evidence" value="ECO:0007669"/>
    <property type="project" value="InterPro"/>
</dbReference>
<evidence type="ECO:0000313" key="3">
    <source>
        <dbReference type="EMBL" id="KAJ6445656.1"/>
    </source>
</evidence>
<dbReference type="Pfam" id="PF00773">
    <property type="entry name" value="RNB"/>
    <property type="match status" value="1"/>
</dbReference>
<dbReference type="InterPro" id="IPR056624">
    <property type="entry name" value="WH_CYT4"/>
</dbReference>
<dbReference type="InterPro" id="IPR057912">
    <property type="entry name" value="OB_CYT4_C"/>
</dbReference>
<dbReference type="SMART" id="SM00955">
    <property type="entry name" value="RNB"/>
    <property type="match status" value="1"/>
</dbReference>
<dbReference type="Pfam" id="PF23216">
    <property type="entry name" value="WHD_CYT4"/>
    <property type="match status" value="1"/>
</dbReference>
<name>A0AB34G4B2_9HYPO</name>
<keyword evidence="4" id="KW-1185">Reference proteome</keyword>
<evidence type="ECO:0000259" key="2">
    <source>
        <dbReference type="SMART" id="SM00955"/>
    </source>
</evidence>
<dbReference type="AlphaFoldDB" id="A0AB34G4B2"/>
<comment type="caution">
    <text evidence="3">The sequence shown here is derived from an EMBL/GenBank/DDBJ whole genome shotgun (WGS) entry which is preliminary data.</text>
</comment>
<dbReference type="PANTHER" id="PTHR23355:SF65">
    <property type="entry name" value="EXORIBONUCLEASE CYT-4, PUTATIVE (AFU_ORTHOLOGUE AFUA_7G01550)-RELATED"/>
    <property type="match status" value="1"/>
</dbReference>
<dbReference type="Pfam" id="PF25522">
    <property type="entry name" value="OB_cyt-4"/>
    <property type="match status" value="1"/>
</dbReference>
<dbReference type="InterPro" id="IPR012340">
    <property type="entry name" value="NA-bd_OB-fold"/>
</dbReference>
<feature type="region of interest" description="Disordered" evidence="1">
    <location>
        <begin position="934"/>
        <end position="965"/>
    </location>
</feature>
<protein>
    <submittedName>
        <fullName evidence="3">Protein disulfide-isomerase</fullName>
    </submittedName>
</protein>
<dbReference type="GO" id="GO:0006402">
    <property type="term" value="P:mRNA catabolic process"/>
    <property type="evidence" value="ECO:0007669"/>
    <property type="project" value="TreeGrafter"/>
</dbReference>
<evidence type="ECO:0000313" key="4">
    <source>
        <dbReference type="Proteomes" id="UP001163105"/>
    </source>
</evidence>
<feature type="region of interest" description="Disordered" evidence="1">
    <location>
        <begin position="19"/>
        <end position="47"/>
    </location>
</feature>
<dbReference type="InterPro" id="IPR056625">
    <property type="entry name" value="SH3_CYT4"/>
</dbReference>
<feature type="region of interest" description="Disordered" evidence="1">
    <location>
        <begin position="571"/>
        <end position="599"/>
    </location>
</feature>
<dbReference type="EMBL" id="JAQHRD010000001">
    <property type="protein sequence ID" value="KAJ6445656.1"/>
    <property type="molecule type" value="Genomic_DNA"/>
</dbReference>
<gene>
    <name evidence="3" type="ORF">O9K51_00417</name>
</gene>
<feature type="domain" description="RNB" evidence="2">
    <location>
        <begin position="430"/>
        <end position="795"/>
    </location>
</feature>
<dbReference type="Pfam" id="PF23214">
    <property type="entry name" value="SH3_CYT4"/>
    <property type="match status" value="1"/>
</dbReference>
<dbReference type="GO" id="GO:0000175">
    <property type="term" value="F:3'-5'-RNA exonuclease activity"/>
    <property type="evidence" value="ECO:0007669"/>
    <property type="project" value="TreeGrafter"/>
</dbReference>
<dbReference type="SUPFAM" id="SSF50249">
    <property type="entry name" value="Nucleic acid-binding proteins"/>
    <property type="match status" value="1"/>
</dbReference>
<proteinExistence type="predicted"/>
<dbReference type="Proteomes" id="UP001163105">
    <property type="component" value="Unassembled WGS sequence"/>
</dbReference>
<dbReference type="PANTHER" id="PTHR23355">
    <property type="entry name" value="RIBONUCLEASE"/>
    <property type="match status" value="1"/>
</dbReference>
<dbReference type="InterPro" id="IPR001900">
    <property type="entry name" value="RNase_II/R"/>
</dbReference>